<organism evidence="2 3">
    <name type="scientific">Apaloderma vittatum</name>
    <name type="common">Bar-tailed trogon</name>
    <dbReference type="NCBI Taxonomy" id="57397"/>
    <lineage>
        <taxon>Eukaryota</taxon>
        <taxon>Metazoa</taxon>
        <taxon>Chordata</taxon>
        <taxon>Craniata</taxon>
        <taxon>Vertebrata</taxon>
        <taxon>Euteleostomi</taxon>
        <taxon>Archelosauria</taxon>
        <taxon>Archosauria</taxon>
        <taxon>Dinosauria</taxon>
        <taxon>Saurischia</taxon>
        <taxon>Theropoda</taxon>
        <taxon>Coelurosauria</taxon>
        <taxon>Aves</taxon>
        <taxon>Neognathae</taxon>
        <taxon>Neoaves</taxon>
        <taxon>Telluraves</taxon>
        <taxon>Coraciimorphae</taxon>
        <taxon>Trogoniformes</taxon>
        <taxon>Trogonidae</taxon>
        <taxon>Apaloderma</taxon>
    </lineage>
</organism>
<dbReference type="PANTHER" id="PTHR22442:SF3">
    <property type="entry name" value="SOLUBLE LAMIN-ASSOCIATED PROTEIN OF 75 KDA"/>
    <property type="match status" value="1"/>
</dbReference>
<dbReference type="InterPro" id="IPR029625">
    <property type="entry name" value="FAM169"/>
</dbReference>
<keyword evidence="3" id="KW-1185">Reference proteome</keyword>
<feature type="compositionally biased region" description="Basic residues" evidence="1">
    <location>
        <begin position="644"/>
        <end position="663"/>
    </location>
</feature>
<feature type="non-terminal residue" evidence="2">
    <location>
        <position position="663"/>
    </location>
</feature>
<dbReference type="AlphaFoldDB" id="A0A091NEM1"/>
<feature type="non-terminal residue" evidence="2">
    <location>
        <position position="1"/>
    </location>
</feature>
<feature type="compositionally biased region" description="Polar residues" evidence="1">
    <location>
        <begin position="536"/>
        <end position="558"/>
    </location>
</feature>
<proteinExistence type="predicted"/>
<feature type="region of interest" description="Disordered" evidence="1">
    <location>
        <begin position="404"/>
        <end position="663"/>
    </location>
</feature>
<evidence type="ECO:0000313" key="3">
    <source>
        <dbReference type="Proteomes" id="UP000054244"/>
    </source>
</evidence>
<feature type="compositionally biased region" description="Acidic residues" evidence="1">
    <location>
        <begin position="491"/>
        <end position="508"/>
    </location>
</feature>
<feature type="compositionally biased region" description="Polar residues" evidence="1">
    <location>
        <begin position="589"/>
        <end position="601"/>
    </location>
</feature>
<reference evidence="2 3" key="1">
    <citation type="submission" date="2014-04" db="EMBL/GenBank/DDBJ databases">
        <title>Genome evolution of avian class.</title>
        <authorList>
            <person name="Zhang G."/>
            <person name="Li C."/>
        </authorList>
    </citation>
    <scope>NUCLEOTIDE SEQUENCE [LARGE SCALE GENOMIC DNA]</scope>
    <source>
        <strain evidence="2">BGI_N311</strain>
    </source>
</reference>
<name>A0A091NEM1_APAVI</name>
<feature type="compositionally biased region" description="Polar residues" evidence="1">
    <location>
        <begin position="442"/>
        <end position="453"/>
    </location>
</feature>
<evidence type="ECO:0000256" key="1">
    <source>
        <dbReference type="SAM" id="MobiDB-lite"/>
    </source>
</evidence>
<accession>A0A091NEM1</accession>
<feature type="compositionally biased region" description="Polar residues" evidence="1">
    <location>
        <begin position="566"/>
        <end position="582"/>
    </location>
</feature>
<dbReference type="EMBL" id="KL381105">
    <property type="protein sequence ID" value="KFP87339.1"/>
    <property type="molecule type" value="Genomic_DNA"/>
</dbReference>
<evidence type="ECO:0000313" key="2">
    <source>
        <dbReference type="EMBL" id="KFP87339.1"/>
    </source>
</evidence>
<sequence length="663" mass="73626">FPVDILSTYSHEDLESSGENYIFSLQKGNPKNPEFFSVPGHTKIPINVTTVGFVPIYGDDTTHKVLALFSPLDSLKAVALYLADQWWSIDDIVKTSYCAKQGLHQVKTVGERIVLYVLNRIIYRTQERGRNEIPFLCHSSNAYAKIMWQKGEAIGYYSVKPRGSPYSTYQNQKYKLSVLDAMFVRKQHRGRDSGLRILEDFVNSFNEDALGIKYPLSAFMYTACKQYFEKYPGNPHLLWEVEGAGNWFQRTSIMAMLQHEKRITAGEASQKENNVQAEVPVQDAAVSEVSAQSELETTQSVGTQTDISFKQFGSQRWRNKTPTCLWTLSEHLSRPTIKACREAPRPGTSQRDKGDVSESRLELASVTPESFEDAEAPEESTCGEVEEQEADETQCLSAAELPESCLEKESDQEEIPSEPLNGEVTEETDNTPLLAGEKTANEIPSSESKLQSENQEEEPVTVFIPVMLESQAKPSADSMSEKVLNANDSEVLTEESVPVEEEGTEEQQESEKNTSEKAAASASKEERSDNGLPDSAVTQTAEESVLENISSKPASSSEDQNEEAGHSSQEASVPLSQSSSTAVELEDVSLQQPSGQEGQKNQLEERSEEPLEQIDQCTQTAVERAADSSSEETEIEIPVIDRRTLRRKAKGYKGPPKKKGKPA</sequence>
<feature type="region of interest" description="Disordered" evidence="1">
    <location>
        <begin position="337"/>
        <end position="381"/>
    </location>
</feature>
<gene>
    <name evidence="2" type="ORF">N311_02137</name>
</gene>
<dbReference type="Proteomes" id="UP000054244">
    <property type="component" value="Unassembled WGS sequence"/>
</dbReference>
<feature type="compositionally biased region" description="Basic and acidic residues" evidence="1">
    <location>
        <begin position="339"/>
        <end position="361"/>
    </location>
</feature>
<dbReference type="PANTHER" id="PTHR22442">
    <property type="match status" value="1"/>
</dbReference>
<protein>
    <submittedName>
        <fullName evidence="2">Soluble lamin-associated protein of 75 kDa</fullName>
    </submittedName>
</protein>